<evidence type="ECO:0000313" key="10">
    <source>
        <dbReference type="Proteomes" id="UP000694308"/>
    </source>
</evidence>
<gene>
    <name evidence="9" type="ORF">I6U48_08640</name>
</gene>
<evidence type="ECO:0000256" key="7">
    <source>
        <dbReference type="ARBA" id="ARBA00023014"/>
    </source>
</evidence>
<dbReference type="RefSeq" id="WP_218320017.1">
    <property type="nucleotide sequence ID" value="NZ_JAEEGC010000036.1"/>
</dbReference>
<evidence type="ECO:0000256" key="6">
    <source>
        <dbReference type="ARBA" id="ARBA00023004"/>
    </source>
</evidence>
<dbReference type="Pfam" id="PF00266">
    <property type="entry name" value="Aminotran_5"/>
    <property type="match status" value="1"/>
</dbReference>
<dbReference type="NCBIfam" id="NF002806">
    <property type="entry name" value="PRK02948.1"/>
    <property type="match status" value="1"/>
</dbReference>
<dbReference type="GO" id="GO:0051536">
    <property type="term" value="F:iron-sulfur cluster binding"/>
    <property type="evidence" value="ECO:0007669"/>
    <property type="project" value="UniProtKB-KW"/>
</dbReference>
<evidence type="ECO:0000259" key="8">
    <source>
        <dbReference type="Pfam" id="PF00266"/>
    </source>
</evidence>
<comment type="caution">
    <text evidence="9">The sequence shown here is derived from an EMBL/GenBank/DDBJ whole genome shotgun (WGS) entry which is preliminary data.</text>
</comment>
<dbReference type="PROSITE" id="PS00595">
    <property type="entry name" value="AA_TRANSFER_CLASS_5"/>
    <property type="match status" value="1"/>
</dbReference>
<keyword evidence="6" id="KW-0408">Iron</keyword>
<dbReference type="InterPro" id="IPR016454">
    <property type="entry name" value="Cysteine_dSase"/>
</dbReference>
<keyword evidence="3" id="KW-0808">Transferase</keyword>
<keyword evidence="7" id="KW-0411">Iron-sulfur</keyword>
<dbReference type="PANTHER" id="PTHR11601:SF34">
    <property type="entry name" value="CYSTEINE DESULFURASE"/>
    <property type="match status" value="1"/>
</dbReference>
<reference evidence="9" key="1">
    <citation type="submission" date="2020-12" db="EMBL/GenBank/DDBJ databases">
        <title>Clostridium thailandense sp. nov., a novel acetogenic bacterium isolated from peat land soil in Thailand.</title>
        <authorList>
            <person name="Chaikitkaew S."/>
            <person name="Birkeland N.K."/>
        </authorList>
    </citation>
    <scope>NUCLEOTIDE SEQUENCE</scope>
    <source>
        <strain evidence="9">PL3</strain>
    </source>
</reference>
<sequence length="382" mass="41137">MEKRIVYVDNAATTALSDKALEAMLPYFGGHYANPSAIHDYGLYAKAAVERSRRLIASSIGAKNNEIFFTSGGSESDNWALRGIVEKYSSKGKHIITTAIEHNAVIKTAEALEKQGYEVTYLPVDKYGQITTKQLSDAIRDDTILVSIMMANNEIGTILPIKELCDVAHKRNVLFHTDAVQAVGHIKINVRELGIDLLSISSHKFQGPKGVGALFVRIGCTVSPLIYGGGQEKGSRSGTENVPGVVGMAAALEDAVLHMNDNNKKIISMRERLIQGILKIPGSYLTGDPKNRLPGNASFAFEGVDKKPIVASLSKEGIYASSASACSAGSVKPSRILLATGASESLAYSTLRITLNEHNSEADIDYLLDTIPMVISDLRNSI</sequence>
<organism evidence="9 10">
    <name type="scientific">Clostridium thailandense</name>
    <dbReference type="NCBI Taxonomy" id="2794346"/>
    <lineage>
        <taxon>Bacteria</taxon>
        <taxon>Bacillati</taxon>
        <taxon>Bacillota</taxon>
        <taxon>Clostridia</taxon>
        <taxon>Eubacteriales</taxon>
        <taxon>Clostridiaceae</taxon>
        <taxon>Clostridium</taxon>
    </lineage>
</organism>
<evidence type="ECO:0000256" key="5">
    <source>
        <dbReference type="ARBA" id="ARBA00022898"/>
    </source>
</evidence>
<dbReference type="FunFam" id="3.40.640.10:FF:000084">
    <property type="entry name" value="IscS-like cysteine desulfurase"/>
    <property type="match status" value="1"/>
</dbReference>
<accession>A0A949THN4</accession>
<evidence type="ECO:0000256" key="1">
    <source>
        <dbReference type="ARBA" id="ARBA00001933"/>
    </source>
</evidence>
<feature type="domain" description="Aminotransferase class V" evidence="8">
    <location>
        <begin position="6"/>
        <end position="367"/>
    </location>
</feature>
<dbReference type="InterPro" id="IPR020578">
    <property type="entry name" value="Aminotrans_V_PyrdxlP_BS"/>
</dbReference>
<dbReference type="GO" id="GO:0046872">
    <property type="term" value="F:metal ion binding"/>
    <property type="evidence" value="ECO:0007669"/>
    <property type="project" value="UniProtKB-KW"/>
</dbReference>
<keyword evidence="4" id="KW-0479">Metal-binding</keyword>
<evidence type="ECO:0000256" key="2">
    <source>
        <dbReference type="ARBA" id="ARBA00006490"/>
    </source>
</evidence>
<keyword evidence="5" id="KW-0663">Pyridoxal phosphate</keyword>
<dbReference type="GO" id="GO:0031071">
    <property type="term" value="F:cysteine desulfurase activity"/>
    <property type="evidence" value="ECO:0007669"/>
    <property type="project" value="UniProtKB-ARBA"/>
</dbReference>
<name>A0A949THN4_9CLOT</name>
<dbReference type="PANTHER" id="PTHR11601">
    <property type="entry name" value="CYSTEINE DESULFURYLASE FAMILY MEMBER"/>
    <property type="match status" value="1"/>
</dbReference>
<dbReference type="EMBL" id="JAEEGC010000036">
    <property type="protein sequence ID" value="MBV7272979.1"/>
    <property type="molecule type" value="Genomic_DNA"/>
</dbReference>
<dbReference type="Proteomes" id="UP000694308">
    <property type="component" value="Unassembled WGS sequence"/>
</dbReference>
<comment type="similarity">
    <text evidence="2">Belongs to the class-V pyridoxal-phosphate-dependent aminotransferase family. NifS/IscS subfamily.</text>
</comment>
<dbReference type="PIRSF" id="PIRSF005572">
    <property type="entry name" value="NifS"/>
    <property type="match status" value="1"/>
</dbReference>
<evidence type="ECO:0000256" key="3">
    <source>
        <dbReference type="ARBA" id="ARBA00022679"/>
    </source>
</evidence>
<protein>
    <submittedName>
        <fullName evidence="9">Cysteine desulfurase</fullName>
    </submittedName>
</protein>
<dbReference type="AlphaFoldDB" id="A0A949THN4"/>
<comment type="cofactor">
    <cofactor evidence="1">
        <name>pyridoxal 5'-phosphate</name>
        <dbReference type="ChEBI" id="CHEBI:597326"/>
    </cofactor>
</comment>
<proteinExistence type="inferred from homology"/>
<keyword evidence="10" id="KW-1185">Reference proteome</keyword>
<dbReference type="InterPro" id="IPR000192">
    <property type="entry name" value="Aminotrans_V_dom"/>
</dbReference>
<evidence type="ECO:0000256" key="4">
    <source>
        <dbReference type="ARBA" id="ARBA00022723"/>
    </source>
</evidence>
<evidence type="ECO:0000313" key="9">
    <source>
        <dbReference type="EMBL" id="MBV7272979.1"/>
    </source>
</evidence>